<feature type="region of interest" description="Disordered" evidence="1">
    <location>
        <begin position="1"/>
        <end position="32"/>
    </location>
</feature>
<evidence type="ECO:0000313" key="2">
    <source>
        <dbReference type="EMBL" id="GCD35697.1"/>
    </source>
</evidence>
<reference evidence="2 3" key="1">
    <citation type="submission" date="2018-11" db="EMBL/GenBank/DDBJ databases">
        <title>Whole genome sequence of Streptomyces chrestomyceticus NBRC 13444(T).</title>
        <authorList>
            <person name="Komaki H."/>
            <person name="Tamura T."/>
        </authorList>
    </citation>
    <scope>NUCLEOTIDE SEQUENCE [LARGE SCALE GENOMIC DNA]</scope>
    <source>
        <strain evidence="2 3">NBRC 13444</strain>
    </source>
</reference>
<dbReference type="Proteomes" id="UP000287830">
    <property type="component" value="Unassembled WGS sequence"/>
</dbReference>
<evidence type="ECO:0000313" key="3">
    <source>
        <dbReference type="Proteomes" id="UP000287830"/>
    </source>
</evidence>
<dbReference type="EMBL" id="BHZC01000001">
    <property type="protein sequence ID" value="GCD35697.1"/>
    <property type="molecule type" value="Genomic_DNA"/>
</dbReference>
<dbReference type="AlphaFoldDB" id="A0A7U9KUM1"/>
<evidence type="ECO:0000256" key="1">
    <source>
        <dbReference type="SAM" id="MobiDB-lite"/>
    </source>
</evidence>
<gene>
    <name evidence="2" type="ORF">OEIGOIKO_03443</name>
</gene>
<protein>
    <submittedName>
        <fullName evidence="2">Uncharacterized protein</fullName>
    </submittedName>
</protein>
<comment type="caution">
    <text evidence="2">The sequence shown here is derived from an EMBL/GenBank/DDBJ whole genome shotgun (WGS) entry which is preliminary data.</text>
</comment>
<sequence>MFSPARATAPAFEGTRPPLMRKTAHSTWPPQRPWGVEELERALVCLKAGRDSDIIRAAAHAADAVLMTDSPLLADAEVHRRIAGLKKHLREVTVLLRDQAADEAPQVLRLLLARARHVQQETPPGPMGPTLHMVHLAEVLQQQVRYLRAGPDALNRCPAPPAVTARLPRRRTGPVAPRPPAPPRAHRRRAGCARRAAGLLRRHPGAAVLTAVVCLPSLYGLGELVTVLRA</sequence>
<accession>A0A7U9KUM1</accession>
<name>A0A7U9KUM1_9ACTN</name>
<feature type="region of interest" description="Disordered" evidence="1">
    <location>
        <begin position="169"/>
        <end position="190"/>
    </location>
</feature>
<proteinExistence type="predicted"/>
<organism evidence="2 3">
    <name type="scientific">Streptomyces chrestomyceticus JCM 4735</name>
    <dbReference type="NCBI Taxonomy" id="1306181"/>
    <lineage>
        <taxon>Bacteria</taxon>
        <taxon>Bacillati</taxon>
        <taxon>Actinomycetota</taxon>
        <taxon>Actinomycetes</taxon>
        <taxon>Kitasatosporales</taxon>
        <taxon>Streptomycetaceae</taxon>
        <taxon>Streptomyces</taxon>
    </lineage>
</organism>